<dbReference type="InterPro" id="IPR029063">
    <property type="entry name" value="SAM-dependent_MTases_sf"/>
</dbReference>
<keyword evidence="2" id="KW-0808">Transferase</keyword>
<dbReference type="Pfam" id="PF02636">
    <property type="entry name" value="Methyltransf_28"/>
    <property type="match status" value="1"/>
</dbReference>
<evidence type="ECO:0000256" key="1">
    <source>
        <dbReference type="ARBA" id="ARBA00022603"/>
    </source>
</evidence>
<protein>
    <recommendedName>
        <fullName evidence="5">SAM-dependent methyltransferase</fullName>
    </recommendedName>
</protein>
<dbReference type="PANTHER" id="PTHR12049">
    <property type="entry name" value="PROTEIN ARGININE METHYLTRANSFERASE NDUFAF7, MITOCHONDRIAL"/>
    <property type="match status" value="1"/>
</dbReference>
<dbReference type="PANTHER" id="PTHR12049:SF7">
    <property type="entry name" value="PROTEIN ARGININE METHYLTRANSFERASE NDUFAF7, MITOCHONDRIAL"/>
    <property type="match status" value="1"/>
</dbReference>
<evidence type="ECO:0000256" key="2">
    <source>
        <dbReference type="ARBA" id="ARBA00022679"/>
    </source>
</evidence>
<reference evidence="3 4" key="1">
    <citation type="journal article" date="2015" name="Nature">
        <title>rRNA introns, odd ribosomes, and small enigmatic genomes across a large radiation of phyla.</title>
        <authorList>
            <person name="Brown C.T."/>
            <person name="Hug L.A."/>
            <person name="Thomas B.C."/>
            <person name="Sharon I."/>
            <person name="Castelle C.J."/>
            <person name="Singh A."/>
            <person name="Wilkins M.J."/>
            <person name="Williams K.H."/>
            <person name="Banfield J.F."/>
        </authorList>
    </citation>
    <scope>NUCLEOTIDE SEQUENCE [LARGE SCALE GENOMIC DNA]</scope>
</reference>
<dbReference type="EMBL" id="LBXN01000100">
    <property type="protein sequence ID" value="KKR30395.1"/>
    <property type="molecule type" value="Genomic_DNA"/>
</dbReference>
<gene>
    <name evidence="3" type="ORF">UT63_C0100G0006</name>
</gene>
<dbReference type="InterPro" id="IPR038375">
    <property type="entry name" value="NDUFAF7_sf"/>
</dbReference>
<dbReference type="Gene3D" id="3.40.50.12710">
    <property type="match status" value="1"/>
</dbReference>
<organism evidence="3 4">
    <name type="scientific">Candidatus Gottesmanbacteria bacterium GW2011_GWC2_39_8</name>
    <dbReference type="NCBI Taxonomy" id="1618450"/>
    <lineage>
        <taxon>Bacteria</taxon>
        <taxon>Candidatus Gottesmaniibacteriota</taxon>
    </lineage>
</organism>
<dbReference type="InterPro" id="IPR003788">
    <property type="entry name" value="NDUFAF7"/>
</dbReference>
<evidence type="ECO:0000313" key="3">
    <source>
        <dbReference type="EMBL" id="KKR30395.1"/>
    </source>
</evidence>
<sequence>MVDSILGHPDLISEIKRQVQQKGRITFAEFMDKALYWPQTGYYASDRVRWGKEGDYLTSIDVSPVFGRLFASQLNQMWQILGEPSQFTVVEVGAGRGDLSSQIEGAIKGLFPHFYKAVDFKLVDVNLVSAEKANKKISYHSTIKEIKPHIAGCIISNELVDAFPVHRVIQLDELKEIYVGYSDNGFVEIIAELSNRNLSDYFDRLGIRLGYGQKAEVNLHAMDWIKSVGALLDKGFVITIDYGLPAKELFQHGRNGSLQCYYKHTMNDNPLQRIGYQDITAKVDFTSLALVGKDVGLEVAGWTTQFYFLMGIGVFEELKEVRELDINNLDAFKWNQGIKELMMPGGMGDDFKILIQHKGVEKPLLKGFAFKDLKYTL</sequence>
<evidence type="ECO:0008006" key="5">
    <source>
        <dbReference type="Google" id="ProtNLM"/>
    </source>
</evidence>
<dbReference type="GO" id="GO:0035243">
    <property type="term" value="F:protein-arginine omega-N symmetric methyltransferase activity"/>
    <property type="evidence" value="ECO:0007669"/>
    <property type="project" value="TreeGrafter"/>
</dbReference>
<dbReference type="Proteomes" id="UP000034539">
    <property type="component" value="Unassembled WGS sequence"/>
</dbReference>
<proteinExistence type="predicted"/>
<comment type="caution">
    <text evidence="3">The sequence shown here is derived from an EMBL/GenBank/DDBJ whole genome shotgun (WGS) entry which is preliminary data.</text>
</comment>
<name>A0A0G0S6N6_9BACT</name>
<evidence type="ECO:0000313" key="4">
    <source>
        <dbReference type="Proteomes" id="UP000034539"/>
    </source>
</evidence>
<accession>A0A0G0S6N6</accession>
<dbReference type="SUPFAM" id="SSF53335">
    <property type="entry name" value="S-adenosyl-L-methionine-dependent methyltransferases"/>
    <property type="match status" value="1"/>
</dbReference>
<dbReference type="GO" id="GO:0032259">
    <property type="term" value="P:methylation"/>
    <property type="evidence" value="ECO:0007669"/>
    <property type="project" value="UniProtKB-KW"/>
</dbReference>
<keyword evidence="1" id="KW-0489">Methyltransferase</keyword>
<dbReference type="PATRIC" id="fig|1618450.3.peg.1531"/>
<dbReference type="AlphaFoldDB" id="A0A0G0S6N6"/>